<protein>
    <submittedName>
        <fullName evidence="1">Uncharacterized protein</fullName>
    </submittedName>
</protein>
<comment type="caution">
    <text evidence="1">The sequence shown here is derived from an EMBL/GenBank/DDBJ whole genome shotgun (WGS) entry which is preliminary data.</text>
</comment>
<keyword evidence="2" id="KW-1185">Reference proteome</keyword>
<evidence type="ECO:0000313" key="2">
    <source>
        <dbReference type="Proteomes" id="UP000252107"/>
    </source>
</evidence>
<evidence type="ECO:0000313" key="1">
    <source>
        <dbReference type="EMBL" id="RCJ40827.1"/>
    </source>
</evidence>
<accession>A0A367RW37</accession>
<organism evidence="1 2">
    <name type="scientific">Nostoc minutum NIES-26</name>
    <dbReference type="NCBI Taxonomy" id="1844469"/>
    <lineage>
        <taxon>Bacteria</taxon>
        <taxon>Bacillati</taxon>
        <taxon>Cyanobacteriota</taxon>
        <taxon>Cyanophyceae</taxon>
        <taxon>Nostocales</taxon>
        <taxon>Nostocaceae</taxon>
        <taxon>Nostoc</taxon>
    </lineage>
</organism>
<proteinExistence type="predicted"/>
<dbReference type="AlphaFoldDB" id="A0A367RW37"/>
<reference evidence="1" key="1">
    <citation type="submission" date="2016-04" db="EMBL/GenBank/DDBJ databases">
        <authorList>
            <person name="Tabuchi Yagui T.R."/>
        </authorList>
    </citation>
    <scope>NUCLEOTIDE SEQUENCE [LARGE SCALE GENOMIC DNA]</scope>
    <source>
        <strain evidence="1">NIES-26</strain>
    </source>
</reference>
<dbReference type="EMBL" id="LXQD01000042">
    <property type="protein sequence ID" value="RCJ40827.1"/>
    <property type="molecule type" value="Genomic_DNA"/>
</dbReference>
<name>A0A367RW37_9NOSO</name>
<sequence length="90" mass="10473">MPKIPDCNHCLLSAHDPHIVCAVHPEGIEDDSCLDFREDPNAPVEELWHPQGASYYNGELILQPRQRWTPQQQLQLLVVHQSYFDRLLCR</sequence>
<dbReference type="Proteomes" id="UP000252107">
    <property type="component" value="Unassembled WGS sequence"/>
</dbReference>
<gene>
    <name evidence="1" type="ORF">A6770_37405</name>
</gene>